<proteinExistence type="predicted"/>
<dbReference type="EMBL" id="CADIJZ010000007">
    <property type="protein sequence ID" value="CAB3674739.1"/>
    <property type="molecule type" value="Genomic_DNA"/>
</dbReference>
<keyword evidence="1" id="KW-1133">Transmembrane helix</keyword>
<feature type="transmembrane region" description="Helical" evidence="1">
    <location>
        <begin position="128"/>
        <end position="146"/>
    </location>
</feature>
<feature type="transmembrane region" description="Helical" evidence="1">
    <location>
        <begin position="66"/>
        <end position="87"/>
    </location>
</feature>
<gene>
    <name evidence="2" type="ORF">LMG27174_02327</name>
</gene>
<keyword evidence="1" id="KW-0472">Membrane</keyword>
<evidence type="ECO:0000313" key="2">
    <source>
        <dbReference type="EMBL" id="CAB3674739.1"/>
    </source>
</evidence>
<evidence type="ECO:0000313" key="3">
    <source>
        <dbReference type="Proteomes" id="UP000494205"/>
    </source>
</evidence>
<reference evidence="2 3" key="1">
    <citation type="submission" date="2020-04" db="EMBL/GenBank/DDBJ databases">
        <authorList>
            <person name="De Canck E."/>
        </authorList>
    </citation>
    <scope>NUCLEOTIDE SEQUENCE [LARGE SCALE GENOMIC DNA]</scope>
    <source>
        <strain evidence="2 3">LMG 27174</strain>
    </source>
</reference>
<dbReference type="Proteomes" id="UP000494205">
    <property type="component" value="Unassembled WGS sequence"/>
</dbReference>
<dbReference type="AlphaFoldDB" id="A0A6J5AMU1"/>
<name>A0A6J5AMU1_9BURK</name>
<keyword evidence="1" id="KW-0812">Transmembrane</keyword>
<accession>A0A6J5AMU1</accession>
<evidence type="ECO:0000256" key="1">
    <source>
        <dbReference type="SAM" id="Phobius"/>
    </source>
</evidence>
<sequence length="162" mass="18344">MNPDGNWPERLQTVQTKLRAVSAVTRALKMSSEWMRRVRLFIQRFWQPTSACMTCMPGSWGNLMSLAHWTIAFRTGLLTGLLAVLLTFTPAAKFFRHRYGNALLVGLLTTIGDAYSHTSHYRVPYLEHLVTGAISGLLALAASYLFEDRARRLRAVWARVFG</sequence>
<organism evidence="2 3">
    <name type="scientific">Paraburkholderia rhynchosiae</name>
    <dbReference type="NCBI Taxonomy" id="487049"/>
    <lineage>
        <taxon>Bacteria</taxon>
        <taxon>Pseudomonadati</taxon>
        <taxon>Pseudomonadota</taxon>
        <taxon>Betaproteobacteria</taxon>
        <taxon>Burkholderiales</taxon>
        <taxon>Burkholderiaceae</taxon>
        <taxon>Paraburkholderia</taxon>
    </lineage>
</organism>
<feature type="transmembrane region" description="Helical" evidence="1">
    <location>
        <begin position="99"/>
        <end position="116"/>
    </location>
</feature>
<protein>
    <submittedName>
        <fullName evidence="2">Uncharacterized protein</fullName>
    </submittedName>
</protein>